<evidence type="ECO:0000259" key="4">
    <source>
        <dbReference type="Pfam" id="PF25390"/>
    </source>
</evidence>
<keyword evidence="3" id="KW-0732">Signal</keyword>
<proteinExistence type="predicted"/>
<dbReference type="Pfam" id="PF00415">
    <property type="entry name" value="RCC1"/>
    <property type="match status" value="1"/>
</dbReference>
<dbReference type="GeneID" id="20817713"/>
<dbReference type="SUPFAM" id="SSF50985">
    <property type="entry name" value="RCC1/BLIP-II"/>
    <property type="match status" value="2"/>
</dbReference>
<feature type="repeat" description="RCC1" evidence="2">
    <location>
        <begin position="299"/>
        <end position="350"/>
    </location>
</feature>
<feature type="repeat" description="RCC1" evidence="2">
    <location>
        <begin position="194"/>
        <end position="245"/>
    </location>
</feature>
<dbReference type="InterPro" id="IPR009091">
    <property type="entry name" value="RCC1/BLIP-II"/>
</dbReference>
<name>W4FNK0_APHAT</name>
<dbReference type="VEuPathDB" id="FungiDB:H257_15717"/>
<feature type="repeat" description="RCC1" evidence="2">
    <location>
        <begin position="144"/>
        <end position="193"/>
    </location>
</feature>
<dbReference type="OrthoDB" id="10256179at2759"/>
<dbReference type="Pfam" id="PF25390">
    <property type="entry name" value="WD40_RLD"/>
    <property type="match status" value="1"/>
</dbReference>
<dbReference type="STRING" id="112090.W4FNK0"/>
<dbReference type="Gene3D" id="2.130.10.30">
    <property type="entry name" value="Regulator of chromosome condensation 1/beta-lactamase-inhibitor protein II"/>
    <property type="match status" value="2"/>
</dbReference>
<gene>
    <name evidence="5" type="ORF">H257_15717</name>
</gene>
<reference evidence="5" key="1">
    <citation type="submission" date="2013-12" db="EMBL/GenBank/DDBJ databases">
        <title>The Genome Sequence of Aphanomyces astaci APO3.</title>
        <authorList>
            <consortium name="The Broad Institute Genomics Platform"/>
            <person name="Russ C."/>
            <person name="Tyler B."/>
            <person name="van West P."/>
            <person name="Dieguez-Uribeondo J."/>
            <person name="Young S.K."/>
            <person name="Zeng Q."/>
            <person name="Gargeya S."/>
            <person name="Fitzgerald M."/>
            <person name="Abouelleil A."/>
            <person name="Alvarado L."/>
            <person name="Chapman S.B."/>
            <person name="Gainer-Dewar J."/>
            <person name="Goldberg J."/>
            <person name="Griggs A."/>
            <person name="Gujja S."/>
            <person name="Hansen M."/>
            <person name="Howarth C."/>
            <person name="Imamovic A."/>
            <person name="Ireland A."/>
            <person name="Larimer J."/>
            <person name="McCowan C."/>
            <person name="Murphy C."/>
            <person name="Pearson M."/>
            <person name="Poon T.W."/>
            <person name="Priest M."/>
            <person name="Roberts A."/>
            <person name="Saif S."/>
            <person name="Shea T."/>
            <person name="Sykes S."/>
            <person name="Wortman J."/>
            <person name="Nusbaum C."/>
            <person name="Birren B."/>
        </authorList>
    </citation>
    <scope>NUCLEOTIDE SEQUENCE [LARGE SCALE GENOMIC DNA]</scope>
    <source>
        <strain evidence="5">APO3</strain>
    </source>
</reference>
<evidence type="ECO:0000256" key="2">
    <source>
        <dbReference type="PROSITE-ProRule" id="PRU00235"/>
    </source>
</evidence>
<dbReference type="PRINTS" id="PR00633">
    <property type="entry name" value="RCCNDNSATION"/>
</dbReference>
<dbReference type="PROSITE" id="PS00626">
    <property type="entry name" value="RCC1_2"/>
    <property type="match status" value="3"/>
</dbReference>
<feature type="chain" id="PRO_5004840472" description="RCC1-like domain-containing protein" evidence="3">
    <location>
        <begin position="20"/>
        <end position="417"/>
    </location>
</feature>
<dbReference type="PANTHER" id="PTHR22872:SF9">
    <property type="entry name" value="X-LINKED RETINITIS PIGMENTOSA GTPASE REGULATOR"/>
    <property type="match status" value="1"/>
</dbReference>
<evidence type="ECO:0000256" key="1">
    <source>
        <dbReference type="ARBA" id="ARBA00022737"/>
    </source>
</evidence>
<evidence type="ECO:0000313" key="5">
    <source>
        <dbReference type="EMBL" id="ETV68258.1"/>
    </source>
</evidence>
<dbReference type="PANTHER" id="PTHR22872">
    <property type="entry name" value="BTK-BINDING PROTEIN-RELATED"/>
    <property type="match status" value="1"/>
</dbReference>
<dbReference type="AlphaFoldDB" id="W4FNK0"/>
<feature type="repeat" description="RCC1" evidence="2">
    <location>
        <begin position="40"/>
        <end position="89"/>
    </location>
</feature>
<dbReference type="InterPro" id="IPR058923">
    <property type="entry name" value="RCC1-like_dom"/>
</dbReference>
<dbReference type="RefSeq" id="XP_009842202.1">
    <property type="nucleotide sequence ID" value="XM_009843900.1"/>
</dbReference>
<evidence type="ECO:0000256" key="3">
    <source>
        <dbReference type="SAM" id="SignalP"/>
    </source>
</evidence>
<protein>
    <recommendedName>
        <fullName evidence="4">RCC1-like domain-containing protein</fullName>
    </recommendedName>
</protein>
<feature type="repeat" description="RCC1" evidence="2">
    <location>
        <begin position="246"/>
        <end position="298"/>
    </location>
</feature>
<keyword evidence="1" id="KW-0677">Repeat</keyword>
<dbReference type="InterPro" id="IPR051625">
    <property type="entry name" value="Signaling_Regulatory_Domain"/>
</dbReference>
<dbReference type="EMBL" id="KI913187">
    <property type="protein sequence ID" value="ETV68258.1"/>
    <property type="molecule type" value="Genomic_DNA"/>
</dbReference>
<feature type="repeat" description="RCC1" evidence="2">
    <location>
        <begin position="90"/>
        <end position="143"/>
    </location>
</feature>
<organism evidence="5">
    <name type="scientific">Aphanomyces astaci</name>
    <name type="common">Crayfish plague agent</name>
    <dbReference type="NCBI Taxonomy" id="112090"/>
    <lineage>
        <taxon>Eukaryota</taxon>
        <taxon>Sar</taxon>
        <taxon>Stramenopiles</taxon>
        <taxon>Oomycota</taxon>
        <taxon>Saprolegniomycetes</taxon>
        <taxon>Saprolegniales</taxon>
        <taxon>Verrucalvaceae</taxon>
        <taxon>Aphanomyces</taxon>
    </lineage>
</organism>
<accession>W4FNK0</accession>
<feature type="signal peptide" evidence="3">
    <location>
        <begin position="1"/>
        <end position="19"/>
    </location>
</feature>
<dbReference type="PROSITE" id="PS50012">
    <property type="entry name" value="RCC1_3"/>
    <property type="match status" value="6"/>
</dbReference>
<dbReference type="InterPro" id="IPR000408">
    <property type="entry name" value="Reg_chr_condens"/>
</dbReference>
<feature type="domain" description="RCC1-like" evidence="4">
    <location>
        <begin position="116"/>
        <end position="394"/>
    </location>
</feature>
<sequence length="417" mass="44350">MFRHLVRTVALPLSGAVLAASSFSHNKGTAHRVPSKTDGARVFSWGSNGFGQLGQGHEVDLSTPTPIKIDRAAQSVACGGNSSAIVTTEGHVYTFGAGGSARLGHGDAIDTPNVSTPQLLEVPDLVFQKVAIGEYHMAALTADYRLFTWGRHNSPQLGHANVARGFPNEVAELRGNVQDIACGRQHSVAITTDGKLYVWGLGHEGALGHGDKANVDRPKLVAALAKESIVQAACGREYTLALTKEGVVYAWGANDYGQLGVAGSMRYQRTPLPVTSLDGLDVVQVAAGEYHSAALTASGQVYTWGLGKDGQLGLGTNDDRNIPRKLSELDGLHIVQVACGGGHTVCVSADGNLWVFGRGRSGQLGRGDQLESIAAYRNTPVQVQVCHTNTILLYGTCIKLYIYWRQPIICKGMKELK</sequence>